<keyword evidence="7" id="KW-0689">Ribosomal protein</keyword>
<evidence type="ECO:0000256" key="12">
    <source>
        <dbReference type="HAMAP-Rule" id="MF_03123"/>
    </source>
</evidence>
<dbReference type="FunFam" id="6.10.250.3250:FF:000001">
    <property type="entry name" value="60S ribosomal protein L13a"/>
    <property type="match status" value="1"/>
</dbReference>
<dbReference type="SFLD" id="SFLDG01058">
    <property type="entry name" value="lipoyl_synthase_like"/>
    <property type="match status" value="1"/>
</dbReference>
<dbReference type="HAMAP" id="MF_00206">
    <property type="entry name" value="Lipoyl_synth"/>
    <property type="match status" value="1"/>
</dbReference>
<dbReference type="SFLD" id="SFLDS00029">
    <property type="entry name" value="Radical_SAM"/>
    <property type="match status" value="1"/>
</dbReference>
<dbReference type="GO" id="GO:0015934">
    <property type="term" value="C:large ribosomal subunit"/>
    <property type="evidence" value="ECO:0007669"/>
    <property type="project" value="InterPro"/>
</dbReference>
<dbReference type="GO" id="GO:0009249">
    <property type="term" value="P:protein lipoylation"/>
    <property type="evidence" value="ECO:0007669"/>
    <property type="project" value="UniProtKB-UniRule"/>
</dbReference>
<feature type="binding site" evidence="12">
    <location>
        <position position="98"/>
    </location>
    <ligand>
        <name>[4Fe-4S] cluster</name>
        <dbReference type="ChEBI" id="CHEBI:49883"/>
        <label>1</label>
    </ligand>
</feature>
<dbReference type="HAMAP" id="MF_01366">
    <property type="entry name" value="Ribosomal_uL13"/>
    <property type="match status" value="1"/>
</dbReference>
<dbReference type="NCBIfam" id="NF009544">
    <property type="entry name" value="PRK12928.1"/>
    <property type="match status" value="1"/>
</dbReference>
<evidence type="ECO:0000256" key="8">
    <source>
        <dbReference type="ARBA" id="ARBA00023004"/>
    </source>
</evidence>
<dbReference type="InterPro" id="IPR003698">
    <property type="entry name" value="Lipoyl_synth"/>
</dbReference>
<comment type="similarity">
    <text evidence="2">Belongs to the universal ribosomal protein uL13 family.</text>
</comment>
<dbReference type="InterPro" id="IPR005822">
    <property type="entry name" value="Ribosomal_uL13"/>
</dbReference>
<dbReference type="InterPro" id="IPR036899">
    <property type="entry name" value="Ribosomal_uL13_sf"/>
</dbReference>
<accession>A0A8S1GWU3</accession>
<dbReference type="NCBIfam" id="TIGR01077">
    <property type="entry name" value="L13_A_E"/>
    <property type="match status" value="1"/>
</dbReference>
<keyword evidence="10" id="KW-0687">Ribonucleoprotein</keyword>
<dbReference type="Proteomes" id="UP000835052">
    <property type="component" value="Unassembled WGS sequence"/>
</dbReference>
<keyword evidence="15" id="KW-1185">Reference proteome</keyword>
<dbReference type="Pfam" id="PF16881">
    <property type="entry name" value="LIAS_N"/>
    <property type="match status" value="1"/>
</dbReference>
<evidence type="ECO:0000256" key="2">
    <source>
        <dbReference type="ARBA" id="ARBA00006227"/>
    </source>
</evidence>
<evidence type="ECO:0000256" key="5">
    <source>
        <dbReference type="ARBA" id="ARBA00022691"/>
    </source>
</evidence>
<evidence type="ECO:0000256" key="9">
    <source>
        <dbReference type="ARBA" id="ARBA00023014"/>
    </source>
</evidence>
<evidence type="ECO:0000256" key="7">
    <source>
        <dbReference type="ARBA" id="ARBA00022980"/>
    </source>
</evidence>
<feature type="binding site" evidence="12">
    <location>
        <position position="128"/>
    </location>
    <ligand>
        <name>[4Fe-4S] cluster</name>
        <dbReference type="ChEBI" id="CHEBI:49883"/>
        <label>2</label>
        <note>4Fe-4S-S-AdoMet</note>
    </ligand>
</feature>
<evidence type="ECO:0000313" key="15">
    <source>
        <dbReference type="Proteomes" id="UP000835052"/>
    </source>
</evidence>
<dbReference type="SUPFAM" id="SSF102114">
    <property type="entry name" value="Radical SAM enzymes"/>
    <property type="match status" value="1"/>
</dbReference>
<dbReference type="Pfam" id="PF04055">
    <property type="entry name" value="Radical_SAM"/>
    <property type="match status" value="1"/>
</dbReference>
<dbReference type="GO" id="GO:0051539">
    <property type="term" value="F:4 iron, 4 sulfur cluster binding"/>
    <property type="evidence" value="ECO:0007669"/>
    <property type="project" value="UniProtKB-UniRule"/>
</dbReference>
<dbReference type="SFLD" id="SFLDF00271">
    <property type="entry name" value="lipoyl_synthase"/>
    <property type="match status" value="1"/>
</dbReference>
<keyword evidence="9 12" id="KW-0411">Iron-sulfur</keyword>
<comment type="caution">
    <text evidence="12">Lacks conserved residue(s) required for the propagation of feature annotation.</text>
</comment>
<dbReference type="InterPro" id="IPR007197">
    <property type="entry name" value="rSAM"/>
</dbReference>
<dbReference type="NCBIfam" id="TIGR00510">
    <property type="entry name" value="lipA"/>
    <property type="match status" value="1"/>
</dbReference>
<dbReference type="InterPro" id="IPR006638">
    <property type="entry name" value="Elp3/MiaA/NifB-like_rSAM"/>
</dbReference>
<dbReference type="Gene3D" id="6.10.250.3250">
    <property type="match status" value="1"/>
</dbReference>
<dbReference type="GO" id="GO:0006412">
    <property type="term" value="P:translation"/>
    <property type="evidence" value="ECO:0007669"/>
    <property type="project" value="InterPro"/>
</dbReference>
<dbReference type="GO" id="GO:0016992">
    <property type="term" value="F:lipoate synthase activity"/>
    <property type="evidence" value="ECO:0007669"/>
    <property type="project" value="UniProtKB-UniRule"/>
</dbReference>
<dbReference type="InterPro" id="IPR058240">
    <property type="entry name" value="rSAM_sf"/>
</dbReference>
<keyword evidence="5 12" id="KW-0949">S-adenosyl-L-methionine</keyword>
<evidence type="ECO:0000256" key="3">
    <source>
        <dbReference type="ARBA" id="ARBA00022485"/>
    </source>
</evidence>
<dbReference type="PROSITE" id="PS51918">
    <property type="entry name" value="RADICAL_SAM"/>
    <property type="match status" value="1"/>
</dbReference>
<dbReference type="GO" id="GO:0005739">
    <property type="term" value="C:mitochondrion"/>
    <property type="evidence" value="ECO:0007669"/>
    <property type="project" value="UniProtKB-SubCell"/>
</dbReference>
<dbReference type="EC" id="2.8.1.8" evidence="12"/>
<comment type="similarity">
    <text evidence="12">Belongs to the radical SAM superfamily. Lipoyl synthase family.</text>
</comment>
<dbReference type="Gene3D" id="3.20.20.70">
    <property type="entry name" value="Aldolase class I"/>
    <property type="match status" value="1"/>
</dbReference>
<gene>
    <name evidence="14" type="ORF">CAUJ_LOCUS3758</name>
</gene>
<evidence type="ECO:0000256" key="10">
    <source>
        <dbReference type="ARBA" id="ARBA00023274"/>
    </source>
</evidence>
<dbReference type="CDD" id="cd00392">
    <property type="entry name" value="Ribosomal_L13"/>
    <property type="match status" value="1"/>
</dbReference>
<comment type="pathway">
    <text evidence="12">Protein modification; protein lipoylation via endogenous pathway; protein N(6)-(lipoyl)lysine from octanoyl-[acyl-carrier-protein]: step 2/2.</text>
</comment>
<name>A0A8S1GWU3_9PELO</name>
<dbReference type="Pfam" id="PF00572">
    <property type="entry name" value="Ribosomal_L13"/>
    <property type="match status" value="1"/>
</dbReference>
<evidence type="ECO:0000313" key="14">
    <source>
        <dbReference type="EMBL" id="CAD6187839.1"/>
    </source>
</evidence>
<dbReference type="FunFam" id="3.20.20.70:FF:000036">
    <property type="entry name" value="Lipoyl synthase, mitochondrial"/>
    <property type="match status" value="1"/>
</dbReference>
<keyword evidence="6 12" id="KW-0479">Metal-binding</keyword>
<dbReference type="InterPro" id="IPR005755">
    <property type="entry name" value="Ribosomal_uL13_euk/arc"/>
</dbReference>
<dbReference type="CDD" id="cd01335">
    <property type="entry name" value="Radical_SAM"/>
    <property type="match status" value="1"/>
</dbReference>
<dbReference type="NCBIfam" id="NF004019">
    <property type="entry name" value="PRK05481.1"/>
    <property type="match status" value="1"/>
</dbReference>
<dbReference type="FunFam" id="3.90.1180.10:FF:000002">
    <property type="entry name" value="60S ribosomal protein L16"/>
    <property type="match status" value="1"/>
</dbReference>
<evidence type="ECO:0000256" key="4">
    <source>
        <dbReference type="ARBA" id="ARBA00022679"/>
    </source>
</evidence>
<evidence type="ECO:0000259" key="13">
    <source>
        <dbReference type="PROSITE" id="PS51918"/>
    </source>
</evidence>
<evidence type="ECO:0000256" key="6">
    <source>
        <dbReference type="ARBA" id="ARBA00022723"/>
    </source>
</evidence>
<keyword evidence="4 12" id="KW-0808">Transferase</keyword>
<feature type="binding site" evidence="12">
    <location>
        <position position="93"/>
    </location>
    <ligand>
        <name>[4Fe-4S] cluster</name>
        <dbReference type="ChEBI" id="CHEBI:49883"/>
        <label>1</label>
    </ligand>
</feature>
<feature type="binding site" evidence="12">
    <location>
        <position position="104"/>
    </location>
    <ligand>
        <name>[4Fe-4S] cluster</name>
        <dbReference type="ChEBI" id="CHEBI:49883"/>
        <label>1</label>
    </ligand>
</feature>
<dbReference type="PANTHER" id="PTHR10949:SF0">
    <property type="entry name" value="LIPOYL SYNTHASE, MITOCHONDRIAL"/>
    <property type="match status" value="1"/>
</dbReference>
<comment type="function">
    <text evidence="12">Catalyzes the radical-mediated insertion of two sulfur atoms into the C-6 and C-8 positions of the octanoyl moiety bound to the lipoyl domains of lipoate-dependent enzymes, thereby converting the octanoylated domains into lipoylated derivatives.</text>
</comment>
<comment type="caution">
    <text evidence="14">The sequence shown here is derived from an EMBL/GenBank/DDBJ whole genome shotgun (WGS) entry which is preliminary data.</text>
</comment>
<dbReference type="InterPro" id="IPR031691">
    <property type="entry name" value="LIAS_N"/>
</dbReference>
<dbReference type="OrthoDB" id="3231at2759"/>
<dbReference type="SUPFAM" id="SSF52161">
    <property type="entry name" value="Ribosomal protein L13"/>
    <property type="match status" value="1"/>
</dbReference>
<keyword evidence="12" id="KW-0496">Mitochondrion</keyword>
<comment type="subcellular location">
    <subcellularLocation>
        <location evidence="1 12">Mitochondrion</location>
    </subcellularLocation>
</comment>
<feature type="domain" description="Radical SAM core" evidence="13">
    <location>
        <begin position="109"/>
        <end position="328"/>
    </location>
</feature>
<comment type="cofactor">
    <cofactor evidence="12">
        <name>[4Fe-4S] cluster</name>
        <dbReference type="ChEBI" id="CHEBI:49883"/>
    </cofactor>
    <text evidence="12">Binds 2 [4Fe-4S] clusters per subunit. One cluster is coordinated with 3 cysteines and an exchangeable S-adenosyl-L-methionine.</text>
</comment>
<keyword evidence="8 12" id="KW-0408">Iron</keyword>
<dbReference type="SMART" id="SM00729">
    <property type="entry name" value="Elp3"/>
    <property type="match status" value="1"/>
</dbReference>
<reference evidence="14" key="1">
    <citation type="submission" date="2020-10" db="EMBL/GenBank/DDBJ databases">
        <authorList>
            <person name="Kikuchi T."/>
        </authorList>
    </citation>
    <scope>NUCLEOTIDE SEQUENCE</scope>
    <source>
        <strain evidence="14">NKZ352</strain>
    </source>
</reference>
<dbReference type="GO" id="GO:0046872">
    <property type="term" value="F:metal ion binding"/>
    <property type="evidence" value="ECO:0007669"/>
    <property type="project" value="UniProtKB-KW"/>
</dbReference>
<keyword evidence="3 12" id="KW-0004">4Fe-4S</keyword>
<comment type="catalytic activity">
    <reaction evidence="11 12">
        <text>[[Fe-S] cluster scaffold protein carrying a second [4Fe-4S](2+) cluster] + N(6)-octanoyl-L-lysyl-[protein] + 2 oxidized [2Fe-2S]-[ferredoxin] + 2 S-adenosyl-L-methionine + 4 H(+) = [[Fe-S] cluster scaffold protein] + N(6)-[(R)-dihydrolipoyl]-L-lysyl-[protein] + 4 Fe(3+) + 2 hydrogen sulfide + 2 5'-deoxyadenosine + 2 L-methionine + 2 reduced [2Fe-2S]-[ferredoxin]</text>
        <dbReference type="Rhea" id="RHEA:16585"/>
        <dbReference type="Rhea" id="RHEA-COMP:9928"/>
        <dbReference type="Rhea" id="RHEA-COMP:10000"/>
        <dbReference type="Rhea" id="RHEA-COMP:10001"/>
        <dbReference type="Rhea" id="RHEA-COMP:10475"/>
        <dbReference type="Rhea" id="RHEA-COMP:14568"/>
        <dbReference type="Rhea" id="RHEA-COMP:14569"/>
        <dbReference type="ChEBI" id="CHEBI:15378"/>
        <dbReference type="ChEBI" id="CHEBI:17319"/>
        <dbReference type="ChEBI" id="CHEBI:29034"/>
        <dbReference type="ChEBI" id="CHEBI:29919"/>
        <dbReference type="ChEBI" id="CHEBI:33722"/>
        <dbReference type="ChEBI" id="CHEBI:33737"/>
        <dbReference type="ChEBI" id="CHEBI:33738"/>
        <dbReference type="ChEBI" id="CHEBI:57844"/>
        <dbReference type="ChEBI" id="CHEBI:59789"/>
        <dbReference type="ChEBI" id="CHEBI:78809"/>
        <dbReference type="ChEBI" id="CHEBI:83100"/>
        <dbReference type="EC" id="2.8.1.8"/>
    </reaction>
</comment>
<proteinExistence type="inferred from homology"/>
<feature type="binding site" evidence="12">
    <location>
        <position position="131"/>
    </location>
    <ligand>
        <name>[4Fe-4S] cluster</name>
        <dbReference type="ChEBI" id="CHEBI:49883"/>
        <label>2</label>
        <note>4Fe-4S-S-AdoMet</note>
    </ligand>
</feature>
<evidence type="ECO:0000256" key="11">
    <source>
        <dbReference type="ARBA" id="ARBA00047326"/>
    </source>
</evidence>
<dbReference type="EMBL" id="CAJGYM010000007">
    <property type="protein sequence ID" value="CAD6187839.1"/>
    <property type="molecule type" value="Genomic_DNA"/>
</dbReference>
<feature type="binding site" evidence="12">
    <location>
        <position position="124"/>
    </location>
    <ligand>
        <name>[4Fe-4S] cluster</name>
        <dbReference type="ChEBI" id="CHEBI:49883"/>
        <label>2</label>
        <note>4Fe-4S-S-AdoMet</note>
    </ligand>
</feature>
<dbReference type="Gene3D" id="3.90.1180.10">
    <property type="entry name" value="Ribosomal protein L13"/>
    <property type="match status" value="1"/>
</dbReference>
<dbReference type="InterPro" id="IPR013785">
    <property type="entry name" value="Aldolase_TIM"/>
</dbReference>
<protein>
    <recommendedName>
        <fullName evidence="12">Lipoyl synthase, mitochondrial</fullName>
        <ecNumber evidence="12">2.8.1.8</ecNumber>
    </recommendedName>
    <alternativeName>
        <fullName evidence="12">Lipoate synthase</fullName>
        <shortName evidence="12">LS</shortName>
        <shortName evidence="12">Lip-syn</shortName>
    </alternativeName>
    <alternativeName>
        <fullName evidence="12">Lipoic acid synthase</fullName>
    </alternativeName>
</protein>
<dbReference type="PANTHER" id="PTHR10949">
    <property type="entry name" value="LIPOYL SYNTHASE"/>
    <property type="match status" value="1"/>
</dbReference>
<organism evidence="14 15">
    <name type="scientific">Caenorhabditis auriculariae</name>
    <dbReference type="NCBI Taxonomy" id="2777116"/>
    <lineage>
        <taxon>Eukaryota</taxon>
        <taxon>Metazoa</taxon>
        <taxon>Ecdysozoa</taxon>
        <taxon>Nematoda</taxon>
        <taxon>Chromadorea</taxon>
        <taxon>Rhabditida</taxon>
        <taxon>Rhabditina</taxon>
        <taxon>Rhabditomorpha</taxon>
        <taxon>Rhabditoidea</taxon>
        <taxon>Rhabditidae</taxon>
        <taxon>Peloderinae</taxon>
        <taxon>Caenorhabditis</taxon>
    </lineage>
</organism>
<evidence type="ECO:0000256" key="1">
    <source>
        <dbReference type="ARBA" id="ARBA00004173"/>
    </source>
</evidence>
<dbReference type="GO" id="GO:0003735">
    <property type="term" value="F:structural constituent of ribosome"/>
    <property type="evidence" value="ECO:0007669"/>
    <property type="project" value="InterPro"/>
</dbReference>
<sequence length="538" mass="60728">MLLTRWMLRGFADAASKKTPPAIKNGPSFQDFLSTSSVEDAVSKYEGKMKLESGDRRLRLPPWLKKEKVLPSENENVARLKKQLKSLKLSTVCEEARCPNLGECWGGSEDSLATATIMLMGDTCTRGCRFCSVKTSRAPPPLDPNEPQNTAKAVASWGVDYIVLTSVDRDDLPDGGALHLRKTVEMMKKAKPELLIECLLPDFAGNKHSIEVMASSGLDVYAHNMETVERLTPWVRDPRAKYGQSLSGLKYAKERNPKLVTKTSLMLGLGESDDEVRQCLNDLRSHDVDVVTFGQYMQPSKRHLLVKEWITPQKFDEWAEFAKKLGFLYVASGYTMGLTNKTIVIDGKDHLLGRLASTVAKNLLQGEKVVVLRCEEIAISGNFHRSKLKYLSFLRKRLNINPSRGPFHYRAPSKIFWRTVRGMLPHKTIHGTAALKNLRTYEGVPSQYNNNKKFNVPSANRVLCLEPRRKFCRVGRLSHEVGWQYQDVVATLEAKRKVKGAAYHEQKKKLNKLQEQAKINAASKIAQYQKIIESYGFN</sequence>
<dbReference type="AlphaFoldDB" id="A0A8S1GWU3"/>